<proteinExistence type="predicted"/>
<dbReference type="SUPFAM" id="SSF47741">
    <property type="entry name" value="CO dehydrogenase ISP C-domain like"/>
    <property type="match status" value="1"/>
</dbReference>
<evidence type="ECO:0000256" key="1">
    <source>
        <dbReference type="ARBA" id="ARBA00022723"/>
    </source>
</evidence>
<evidence type="ECO:0000313" key="5">
    <source>
        <dbReference type="EMBL" id="MCS0598892.1"/>
    </source>
</evidence>
<keyword evidence="3" id="KW-0408">Iron</keyword>
<keyword evidence="2" id="KW-0560">Oxidoreductase</keyword>
<dbReference type="Proteomes" id="UP001206572">
    <property type="component" value="Unassembled WGS sequence"/>
</dbReference>
<dbReference type="EMBL" id="JANUHA010000019">
    <property type="protein sequence ID" value="MCS0598892.1"/>
    <property type="molecule type" value="Genomic_DNA"/>
</dbReference>
<dbReference type="InterPro" id="IPR036010">
    <property type="entry name" value="2Fe-2S_ferredoxin-like_sf"/>
</dbReference>
<dbReference type="InterPro" id="IPR012675">
    <property type="entry name" value="Beta-grasp_dom_sf"/>
</dbReference>
<comment type="caution">
    <text evidence="5">The sequence shown here is derived from an EMBL/GenBank/DDBJ whole genome shotgun (WGS) entry which is preliminary data.</text>
</comment>
<dbReference type="Gene3D" id="3.10.20.30">
    <property type="match status" value="1"/>
</dbReference>
<protein>
    <submittedName>
        <fullName evidence="5">(2Fe-2S)-binding protein</fullName>
    </submittedName>
</protein>
<dbReference type="InterPro" id="IPR002888">
    <property type="entry name" value="2Fe-2S-bd"/>
</dbReference>
<evidence type="ECO:0000256" key="3">
    <source>
        <dbReference type="ARBA" id="ARBA00023004"/>
    </source>
</evidence>
<dbReference type="Gene3D" id="1.10.150.120">
    <property type="entry name" value="[2Fe-2S]-binding domain"/>
    <property type="match status" value="1"/>
</dbReference>
<keyword evidence="1" id="KW-0479">Metal-binding</keyword>
<dbReference type="InterPro" id="IPR001041">
    <property type="entry name" value="2Fe-2S_ferredoxin-type"/>
</dbReference>
<dbReference type="PANTHER" id="PTHR45331">
    <property type="entry name" value="OXIDOREDUCTASE, IRON-SULPHUR BINDING SUBUNIT-RELATED-RELATED"/>
    <property type="match status" value="1"/>
</dbReference>
<evidence type="ECO:0000313" key="6">
    <source>
        <dbReference type="Proteomes" id="UP001206572"/>
    </source>
</evidence>
<organism evidence="5 6">
    <name type="scientific">Massilia agri</name>
    <dbReference type="NCBI Taxonomy" id="1886785"/>
    <lineage>
        <taxon>Bacteria</taxon>
        <taxon>Pseudomonadati</taxon>
        <taxon>Pseudomonadota</taxon>
        <taxon>Betaproteobacteria</taxon>
        <taxon>Burkholderiales</taxon>
        <taxon>Oxalobacteraceae</taxon>
        <taxon>Telluria group</taxon>
        <taxon>Massilia</taxon>
    </lineage>
</organism>
<dbReference type="SUPFAM" id="SSF54292">
    <property type="entry name" value="2Fe-2S ferredoxin-like"/>
    <property type="match status" value="1"/>
</dbReference>
<name>A0ABT2ARM2_9BURK</name>
<dbReference type="Pfam" id="PF00111">
    <property type="entry name" value="Fer2"/>
    <property type="match status" value="1"/>
</dbReference>
<dbReference type="InterPro" id="IPR036884">
    <property type="entry name" value="2Fe-2S-bd_dom_sf"/>
</dbReference>
<evidence type="ECO:0000256" key="2">
    <source>
        <dbReference type="ARBA" id="ARBA00023002"/>
    </source>
</evidence>
<dbReference type="PROSITE" id="PS51085">
    <property type="entry name" value="2FE2S_FER_2"/>
    <property type="match status" value="1"/>
</dbReference>
<evidence type="ECO:0000259" key="4">
    <source>
        <dbReference type="PROSITE" id="PS51085"/>
    </source>
</evidence>
<dbReference type="CDD" id="cd00207">
    <property type="entry name" value="fer2"/>
    <property type="match status" value="1"/>
</dbReference>
<dbReference type="PROSITE" id="PS00197">
    <property type="entry name" value="2FE2S_FER_1"/>
    <property type="match status" value="1"/>
</dbReference>
<reference evidence="5 6" key="1">
    <citation type="submission" date="2022-08" db="EMBL/GenBank/DDBJ databases">
        <title>Reclassification of Massilia species as members of the genera Telluria, Duganella, Pseudoduganella, Mokoshia gen. nov. and Zemynaea gen. nov. using orthogonal and non-orthogonal genome-based approaches.</title>
        <authorList>
            <person name="Bowman J.P."/>
        </authorList>
    </citation>
    <scope>NUCLEOTIDE SEQUENCE [LARGE SCALE GENOMIC DNA]</scope>
    <source>
        <strain evidence="5 6">JCM 31661</strain>
    </source>
</reference>
<accession>A0ABT2ARM2</accession>
<gene>
    <name evidence="5" type="ORF">NX780_21335</name>
</gene>
<sequence length="177" mass="19030">MDQYQEHPLRLRINGQDREFSVQSWVTLLDLLRERAELTGTKKGCDHGQCGACTVLLDGKRVNACLTLAVMHDGREVTTVEGLADGEQLHPLQQAFIDCDAFQCGYCTPGQLCSAAGLIAEGEAKSIDDVRELMSGNVCRCGAYPQITQAVVQVMGLDGGKRAGEGEKPFTTGAVLA</sequence>
<dbReference type="InterPro" id="IPR006058">
    <property type="entry name" value="2Fe2S_fd_BS"/>
</dbReference>
<dbReference type="InterPro" id="IPR052914">
    <property type="entry name" value="Aldehyde_Oxdr_Iron-Sulfur"/>
</dbReference>
<dbReference type="RefSeq" id="WP_258829896.1">
    <property type="nucleotide sequence ID" value="NZ_JANUHA010000019.1"/>
</dbReference>
<dbReference type="Pfam" id="PF01799">
    <property type="entry name" value="Fer2_2"/>
    <property type="match status" value="1"/>
</dbReference>
<dbReference type="PANTHER" id="PTHR45331:SF2">
    <property type="entry name" value="OXIDOREDUCTASE WITH IRON-SULFUR SUBUNIT"/>
    <property type="match status" value="1"/>
</dbReference>
<keyword evidence="6" id="KW-1185">Reference proteome</keyword>
<feature type="domain" description="2Fe-2S ferredoxin-type" evidence="4">
    <location>
        <begin position="7"/>
        <end position="83"/>
    </location>
</feature>